<accession>A0AAU6W231</accession>
<evidence type="ECO:0008006" key="2">
    <source>
        <dbReference type="Google" id="ProtNLM"/>
    </source>
</evidence>
<gene>
    <name evidence="1" type="ORF">Touem01_00046</name>
</gene>
<protein>
    <recommendedName>
        <fullName evidence="2">Minor tail protein</fullName>
    </recommendedName>
</protein>
<proteinExistence type="predicted"/>
<name>A0AAU6W231_9VIRU</name>
<dbReference type="EMBL" id="PP179325">
    <property type="protein sequence ID" value="XAI70575.1"/>
    <property type="molecule type" value="Genomic_DNA"/>
</dbReference>
<evidence type="ECO:0000313" key="1">
    <source>
        <dbReference type="EMBL" id="XAI70575.1"/>
    </source>
</evidence>
<reference evidence="1" key="1">
    <citation type="journal article" date="2024" name="J. Gen. Virol.">
        <title>Novel phages of Pseudomonas syringae unveil numerous potential auxiliary metabolic genes.</title>
        <authorList>
            <person name="Feltin C."/>
            <person name="Garneau J.R."/>
            <person name="Morris C.E."/>
            <person name="Berard A."/>
            <person name="Torres-Barcelo C."/>
        </authorList>
    </citation>
    <scope>NUCLEOTIDE SEQUENCE</scope>
</reference>
<sequence>MSLVGNALLAIQRIGAEFKSVRNAISGRVARSDAAGFIPNPVEWIGAATTLADGTWTVSFPAGLFVKPPLVFAQAVSPDKTVAATYVAAPWPATANGCSGHVVSGNVITTLLVNAGANGLKLSASGVSVSVRAVSVR</sequence>
<organism evidence="1">
    <name type="scientific">Pseudomonas phage Touem01</name>
    <dbReference type="NCBI Taxonomy" id="3138548"/>
    <lineage>
        <taxon>Viruses</taxon>
    </lineage>
</organism>